<evidence type="ECO:0000256" key="2">
    <source>
        <dbReference type="ARBA" id="ARBA00010617"/>
    </source>
</evidence>
<comment type="caution">
    <text evidence="10">The sequence shown here is derived from an EMBL/GenBank/DDBJ whole genome shotgun (WGS) entry which is preliminary data.</text>
</comment>
<dbReference type="InterPro" id="IPR036396">
    <property type="entry name" value="Cyt_P450_sf"/>
</dbReference>
<dbReference type="Proteomes" id="UP001558652">
    <property type="component" value="Unassembled WGS sequence"/>
</dbReference>
<evidence type="ECO:0000256" key="5">
    <source>
        <dbReference type="ARBA" id="ARBA00023002"/>
    </source>
</evidence>
<dbReference type="Pfam" id="PF00067">
    <property type="entry name" value="p450"/>
    <property type="match status" value="1"/>
</dbReference>
<name>A0ABD0YSQ2_9HEMI</name>
<dbReference type="SUPFAM" id="SSF48264">
    <property type="entry name" value="Cytochrome P450"/>
    <property type="match status" value="1"/>
</dbReference>
<dbReference type="InterPro" id="IPR001128">
    <property type="entry name" value="Cyt_P450"/>
</dbReference>
<evidence type="ECO:0000256" key="1">
    <source>
        <dbReference type="ARBA" id="ARBA00001971"/>
    </source>
</evidence>
<proteinExistence type="inferred from homology"/>
<gene>
    <name evidence="10" type="ORF">AAG570_009086</name>
</gene>
<evidence type="ECO:0000256" key="3">
    <source>
        <dbReference type="ARBA" id="ARBA00022617"/>
    </source>
</evidence>
<dbReference type="EMBL" id="JBFDAA010000003">
    <property type="protein sequence ID" value="KAL1139025.1"/>
    <property type="molecule type" value="Genomic_DNA"/>
</dbReference>
<dbReference type="PANTHER" id="PTHR24279">
    <property type="entry name" value="CYTOCHROME P450"/>
    <property type="match status" value="1"/>
</dbReference>
<dbReference type="PANTHER" id="PTHR24279:SF120">
    <property type="entry name" value="CYTOCHROME P450"/>
    <property type="match status" value="1"/>
</dbReference>
<dbReference type="PRINTS" id="PR00463">
    <property type="entry name" value="EP450I"/>
</dbReference>
<dbReference type="AlphaFoldDB" id="A0ABD0YSQ2"/>
<dbReference type="PROSITE" id="PS00086">
    <property type="entry name" value="CYTOCHROME_P450"/>
    <property type="match status" value="1"/>
</dbReference>
<evidence type="ECO:0000313" key="11">
    <source>
        <dbReference type="Proteomes" id="UP001558652"/>
    </source>
</evidence>
<dbReference type="PRINTS" id="PR00385">
    <property type="entry name" value="P450"/>
</dbReference>
<keyword evidence="5 9" id="KW-0560">Oxidoreductase</keyword>
<dbReference type="InterPro" id="IPR050479">
    <property type="entry name" value="CYP11_CYP27_families"/>
</dbReference>
<comment type="cofactor">
    <cofactor evidence="1 8">
        <name>heme</name>
        <dbReference type="ChEBI" id="CHEBI:30413"/>
    </cofactor>
</comment>
<sequence length="492" mass="55855">MNRITTLRSLSNDLKPFSSIPGPRSVPFFGTSWKYFPIIGNYDFHRLHEAGMKKLKEYGPVVKEEIVPGVFFVTLFDPEDIAKMYKAEGRYPERRSHLAVEHYRLLRPNIYNSGGLLPTNGSEWWRLRSAFQKSLSRIQDVRLFLPTTDSITTEFLNGVIKADVIIEDVLPLLSRLNLELTWSAVFGERLYSFDSSNLCENSIPSQIITAAEGANTSILGTDNTANIWKWFKTPLYVRLERHLTFIERIVLDTIDKLSKEKKHSQHDDRYTGSLIAQYLNCPAVDVKDVVGMAVDLILGGIDTTTFTSCFILYHLGVNKQIQEKLKDETCILLTAKNSPVTSDILNKATYTRAVLKEVFRLNPISVGISRLIKEDCNFSGYFVPAGTAVITQNQVACLSEKNFLQPYAFIPERWIRGSESFTPVSPFLVLPFSHGPRTCIARRLAEQNLLTFIAKVSRGYKIDWHGEKLGVITPLINKPDKPVRLSFQPRDL</sequence>
<dbReference type="InterPro" id="IPR017972">
    <property type="entry name" value="Cyt_P450_CS"/>
</dbReference>
<dbReference type="FunFam" id="1.10.630.10:FF:000006">
    <property type="entry name" value="Cytochrome P450 302a1, mitochondrial"/>
    <property type="match status" value="1"/>
</dbReference>
<keyword evidence="3 8" id="KW-0349">Heme</keyword>
<evidence type="ECO:0000256" key="7">
    <source>
        <dbReference type="ARBA" id="ARBA00023033"/>
    </source>
</evidence>
<keyword evidence="11" id="KW-1185">Reference proteome</keyword>
<dbReference type="InterPro" id="IPR002401">
    <property type="entry name" value="Cyt_P450_E_grp-I"/>
</dbReference>
<comment type="similarity">
    <text evidence="2 9">Belongs to the cytochrome P450 family.</text>
</comment>
<feature type="binding site" description="axial binding residue" evidence="8">
    <location>
        <position position="439"/>
    </location>
    <ligand>
        <name>heme</name>
        <dbReference type="ChEBI" id="CHEBI:30413"/>
    </ligand>
    <ligandPart>
        <name>Fe</name>
        <dbReference type="ChEBI" id="CHEBI:18248"/>
    </ligandPart>
</feature>
<evidence type="ECO:0000256" key="6">
    <source>
        <dbReference type="ARBA" id="ARBA00023004"/>
    </source>
</evidence>
<reference evidence="10 11" key="1">
    <citation type="submission" date="2024-07" db="EMBL/GenBank/DDBJ databases">
        <title>Chromosome-level genome assembly of the water stick insect Ranatra chinensis (Heteroptera: Nepidae).</title>
        <authorList>
            <person name="Liu X."/>
        </authorList>
    </citation>
    <scope>NUCLEOTIDE SEQUENCE [LARGE SCALE GENOMIC DNA]</scope>
    <source>
        <strain evidence="10">Cailab_2021Rc</strain>
        <tissue evidence="10">Muscle</tissue>
    </source>
</reference>
<protein>
    <recommendedName>
        <fullName evidence="12">Cytochrome P450 302a1, mitochondrial</fullName>
    </recommendedName>
</protein>
<dbReference type="Gene3D" id="1.10.630.10">
    <property type="entry name" value="Cytochrome P450"/>
    <property type="match status" value="1"/>
</dbReference>
<organism evidence="10 11">
    <name type="scientific">Ranatra chinensis</name>
    <dbReference type="NCBI Taxonomy" id="642074"/>
    <lineage>
        <taxon>Eukaryota</taxon>
        <taxon>Metazoa</taxon>
        <taxon>Ecdysozoa</taxon>
        <taxon>Arthropoda</taxon>
        <taxon>Hexapoda</taxon>
        <taxon>Insecta</taxon>
        <taxon>Pterygota</taxon>
        <taxon>Neoptera</taxon>
        <taxon>Paraneoptera</taxon>
        <taxon>Hemiptera</taxon>
        <taxon>Heteroptera</taxon>
        <taxon>Panheteroptera</taxon>
        <taxon>Nepomorpha</taxon>
        <taxon>Nepidae</taxon>
        <taxon>Ranatrinae</taxon>
        <taxon>Ranatra</taxon>
    </lineage>
</organism>
<dbReference type="CDD" id="cd11054">
    <property type="entry name" value="CYP24A1-like"/>
    <property type="match status" value="1"/>
</dbReference>
<keyword evidence="7 9" id="KW-0503">Monooxygenase</keyword>
<keyword evidence="6 8" id="KW-0408">Iron</keyword>
<evidence type="ECO:0008006" key="12">
    <source>
        <dbReference type="Google" id="ProtNLM"/>
    </source>
</evidence>
<evidence type="ECO:0000256" key="9">
    <source>
        <dbReference type="RuleBase" id="RU000461"/>
    </source>
</evidence>
<keyword evidence="4 8" id="KW-0479">Metal-binding</keyword>
<evidence type="ECO:0000313" key="10">
    <source>
        <dbReference type="EMBL" id="KAL1139025.1"/>
    </source>
</evidence>
<accession>A0ABD0YSQ2</accession>
<dbReference type="GO" id="GO:0046872">
    <property type="term" value="F:metal ion binding"/>
    <property type="evidence" value="ECO:0007669"/>
    <property type="project" value="UniProtKB-KW"/>
</dbReference>
<evidence type="ECO:0000256" key="8">
    <source>
        <dbReference type="PIRSR" id="PIRSR602401-1"/>
    </source>
</evidence>
<dbReference type="GO" id="GO:0004497">
    <property type="term" value="F:monooxygenase activity"/>
    <property type="evidence" value="ECO:0007669"/>
    <property type="project" value="UniProtKB-KW"/>
</dbReference>
<evidence type="ECO:0000256" key="4">
    <source>
        <dbReference type="ARBA" id="ARBA00022723"/>
    </source>
</evidence>